<name>A0A1L7WAZ6_FUSPR</name>
<dbReference type="VEuPathDB" id="FungiDB:FPRO_15987"/>
<dbReference type="GeneID" id="42060842"/>
<evidence type="ECO:0000313" key="2">
    <source>
        <dbReference type="Proteomes" id="UP000183971"/>
    </source>
</evidence>
<gene>
    <name evidence="1" type="ORF">FPRO_15987</name>
</gene>
<reference evidence="2" key="1">
    <citation type="journal article" date="2016" name="Genome Biol. Evol.">
        <title>Comparative 'omics' of the Fusarium fujikuroi species complex highlights differences in genetic potential and metabolite synthesis.</title>
        <authorList>
            <person name="Niehaus E.-M."/>
            <person name="Muensterkoetter M."/>
            <person name="Proctor R.H."/>
            <person name="Brown D.W."/>
            <person name="Sharon A."/>
            <person name="Idan Y."/>
            <person name="Oren-Young L."/>
            <person name="Sieber C.M."/>
            <person name="Novak O."/>
            <person name="Pencik A."/>
            <person name="Tarkowska D."/>
            <person name="Hromadova K."/>
            <person name="Freeman S."/>
            <person name="Maymon M."/>
            <person name="Elazar M."/>
            <person name="Youssef S.A."/>
            <person name="El-Shabrawy E.S.M."/>
            <person name="Shalaby A.B.A."/>
            <person name="Houterman P."/>
            <person name="Brock N.L."/>
            <person name="Burkhardt I."/>
            <person name="Tsavkelova E.A."/>
            <person name="Dickschat J.S."/>
            <person name="Galuszka P."/>
            <person name="Gueldener U."/>
            <person name="Tudzynski B."/>
        </authorList>
    </citation>
    <scope>NUCLEOTIDE SEQUENCE [LARGE SCALE GENOMIC DNA]</scope>
    <source>
        <strain evidence="2">ET1</strain>
    </source>
</reference>
<dbReference type="Proteomes" id="UP000183971">
    <property type="component" value="Unassembled WGS sequence"/>
</dbReference>
<keyword evidence="2" id="KW-1185">Reference proteome</keyword>
<organism evidence="1 2">
    <name type="scientific">Fusarium proliferatum (strain ET1)</name>
    <name type="common">Orchid endophyte fungus</name>
    <dbReference type="NCBI Taxonomy" id="1227346"/>
    <lineage>
        <taxon>Eukaryota</taxon>
        <taxon>Fungi</taxon>
        <taxon>Dikarya</taxon>
        <taxon>Ascomycota</taxon>
        <taxon>Pezizomycotina</taxon>
        <taxon>Sordariomycetes</taxon>
        <taxon>Hypocreomycetidae</taxon>
        <taxon>Hypocreales</taxon>
        <taxon>Nectriaceae</taxon>
        <taxon>Fusarium</taxon>
        <taxon>Fusarium fujikuroi species complex</taxon>
    </lineage>
</organism>
<protein>
    <submittedName>
        <fullName evidence="1">Uncharacterized protein</fullName>
    </submittedName>
</protein>
<comment type="caution">
    <text evidence="1">The sequence shown here is derived from an EMBL/GenBank/DDBJ whole genome shotgun (WGS) entry which is preliminary data.</text>
</comment>
<sequence length="133" mass="14572">MTNEERDISRLARLDTYGGQYSKNSALNAERSRLEAEIAHLSYLLVAHRDCCGTSQGCTHSMHLGSPQNTPGKRGVFPLRLQNLLICQTCNVAKNTKTSKGTDSTGKSRMNHHVNSVSHCSPRLFPLGAVCNC</sequence>
<dbReference type="AlphaFoldDB" id="A0A1L7WAZ6"/>
<proteinExistence type="predicted"/>
<evidence type="ECO:0000313" key="1">
    <source>
        <dbReference type="EMBL" id="CZR49778.1"/>
    </source>
</evidence>
<dbReference type="EMBL" id="FJOF01000019">
    <property type="protein sequence ID" value="CZR49778.1"/>
    <property type="molecule type" value="Genomic_DNA"/>
</dbReference>
<accession>A0A1L7WAZ6</accession>
<dbReference type="RefSeq" id="XP_031090275.1">
    <property type="nucleotide sequence ID" value="XM_031225079.1"/>
</dbReference>